<sequence length="417" mass="47594">MEQDEDGLDPRIQIELENLNTYTDDINKLEIELEEANSTFRILHNEATRRLKVLKKKLGSSNIEKSRPYHDAVEQARIAQIECQTAAAKYQRANEIHAAAKETVALAEQRFMSNSHEWQFDNAWQEMLNNSTLKVMDAEKQKAESGTLHQEKTQIFHAAESKVQLQEQKFKSCITKSRPYFEEKQICQDQLNTQKERIQQLQALLQKAKTNYSTSLKNLELISESIHKMRGDLLGVREPGVGAESNDIPNENNNTTNDKNLDFNLDDEFESRSHSRSTSRSRTETDAELDDTDDVETLRMKVRTLAVRPIEGGDGKQDEQKNWESELKETVDKLDHLMLLREKTQSSFHSEPQSPIHLEQKPVKQLQKLDPLPLTVSSLQALPLSSNALPSNSKFLAGSTTIICDNLVNKKRKLSLG</sequence>
<dbReference type="InterPro" id="IPR007940">
    <property type="entry name" value="SH3BP5"/>
</dbReference>
<feature type="coiled-coil region" evidence="3">
    <location>
        <begin position="184"/>
        <end position="218"/>
    </location>
</feature>
<dbReference type="EMBL" id="OU895879">
    <property type="protein sequence ID" value="CAG9808550.1"/>
    <property type="molecule type" value="Genomic_DNA"/>
</dbReference>
<reference evidence="5" key="1">
    <citation type="submission" date="2022-01" db="EMBL/GenBank/DDBJ databases">
        <authorList>
            <person name="King R."/>
        </authorList>
    </citation>
    <scope>NUCLEOTIDE SEQUENCE</scope>
</reference>
<dbReference type="Proteomes" id="UP001153620">
    <property type="component" value="Chromosome 3"/>
</dbReference>
<dbReference type="GO" id="GO:0005737">
    <property type="term" value="C:cytoplasm"/>
    <property type="evidence" value="ECO:0007669"/>
    <property type="project" value="TreeGrafter"/>
</dbReference>
<dbReference type="GO" id="GO:0035556">
    <property type="term" value="P:intracellular signal transduction"/>
    <property type="evidence" value="ECO:0007669"/>
    <property type="project" value="InterPro"/>
</dbReference>
<evidence type="ECO:0000256" key="2">
    <source>
        <dbReference type="ARBA" id="ARBA00023054"/>
    </source>
</evidence>
<evidence type="ECO:0000313" key="5">
    <source>
        <dbReference type="EMBL" id="CAG9808550.1"/>
    </source>
</evidence>
<evidence type="ECO:0008006" key="7">
    <source>
        <dbReference type="Google" id="ProtNLM"/>
    </source>
</evidence>
<evidence type="ECO:0000256" key="1">
    <source>
        <dbReference type="ARBA" id="ARBA00007796"/>
    </source>
</evidence>
<protein>
    <recommendedName>
        <fullName evidence="7">SH3 domain-binding protein 5 homolog</fullName>
    </recommendedName>
</protein>
<dbReference type="AlphaFoldDB" id="A0A9N9S432"/>
<evidence type="ECO:0000256" key="4">
    <source>
        <dbReference type="SAM" id="MobiDB-lite"/>
    </source>
</evidence>
<dbReference type="PANTHER" id="PTHR19423">
    <property type="entry name" value="SH3 DOMAIN-BINDING PROTEIN 5"/>
    <property type="match status" value="1"/>
</dbReference>
<dbReference type="PANTHER" id="PTHR19423:SF1">
    <property type="entry name" value="SH3 DOMAIN-BINDING PROTEIN 5"/>
    <property type="match status" value="1"/>
</dbReference>
<proteinExistence type="inferred from homology"/>
<reference evidence="5" key="2">
    <citation type="submission" date="2022-10" db="EMBL/GenBank/DDBJ databases">
        <authorList>
            <consortium name="ENA_rothamsted_submissions"/>
            <consortium name="culmorum"/>
            <person name="King R."/>
        </authorList>
    </citation>
    <scope>NUCLEOTIDE SEQUENCE</scope>
</reference>
<dbReference type="GO" id="GO:0004860">
    <property type="term" value="F:protein kinase inhibitor activity"/>
    <property type="evidence" value="ECO:0007669"/>
    <property type="project" value="TreeGrafter"/>
</dbReference>
<gene>
    <name evidence="5" type="ORF">CHIRRI_LOCUS11388</name>
</gene>
<comment type="similarity">
    <text evidence="1">Belongs to the SH3BP5 family.</text>
</comment>
<name>A0A9N9S432_9DIPT</name>
<accession>A0A9N9S432</accession>
<feature type="region of interest" description="Disordered" evidence="4">
    <location>
        <begin position="237"/>
        <end position="294"/>
    </location>
</feature>
<evidence type="ECO:0000313" key="6">
    <source>
        <dbReference type="Proteomes" id="UP001153620"/>
    </source>
</evidence>
<evidence type="ECO:0000256" key="3">
    <source>
        <dbReference type="SAM" id="Coils"/>
    </source>
</evidence>
<keyword evidence="2 3" id="KW-0175">Coiled coil</keyword>
<dbReference type="OrthoDB" id="446789at2759"/>
<keyword evidence="6" id="KW-1185">Reference proteome</keyword>
<dbReference type="Pfam" id="PF05276">
    <property type="entry name" value="SH3BP5"/>
    <property type="match status" value="1"/>
</dbReference>
<organism evidence="5 6">
    <name type="scientific">Chironomus riparius</name>
    <dbReference type="NCBI Taxonomy" id="315576"/>
    <lineage>
        <taxon>Eukaryota</taxon>
        <taxon>Metazoa</taxon>
        <taxon>Ecdysozoa</taxon>
        <taxon>Arthropoda</taxon>
        <taxon>Hexapoda</taxon>
        <taxon>Insecta</taxon>
        <taxon>Pterygota</taxon>
        <taxon>Neoptera</taxon>
        <taxon>Endopterygota</taxon>
        <taxon>Diptera</taxon>
        <taxon>Nematocera</taxon>
        <taxon>Chironomoidea</taxon>
        <taxon>Chironomidae</taxon>
        <taxon>Chironominae</taxon>
        <taxon>Chironomus</taxon>
    </lineage>
</organism>
<feature type="coiled-coil region" evidence="3">
    <location>
        <begin position="12"/>
        <end position="46"/>
    </location>
</feature>